<sequence length="76" mass="8849">MAAKTPFWLKNTLNVRFRTIGLQTPLMRQNPIKKCNNSDCFYAINKFFLMFILALKLAKTLGITVEELFFLESSEK</sequence>
<dbReference type="Proteomes" id="UP000028493">
    <property type="component" value="Unassembled WGS sequence"/>
</dbReference>
<organism evidence="1">
    <name type="scientific">Xenorhabdus bovienii str. kraussei Becker Underwood</name>
    <dbReference type="NCBI Taxonomy" id="1398204"/>
    <lineage>
        <taxon>Bacteria</taxon>
        <taxon>Pseudomonadati</taxon>
        <taxon>Pseudomonadota</taxon>
        <taxon>Gammaproteobacteria</taxon>
        <taxon>Enterobacterales</taxon>
        <taxon>Morganellaceae</taxon>
        <taxon>Xenorhabdus</taxon>
    </lineage>
</organism>
<evidence type="ECO:0000313" key="1">
    <source>
        <dbReference type="EMBL" id="CDH23538.1"/>
    </source>
</evidence>
<protein>
    <submittedName>
        <fullName evidence="1">Uncharacterized protein</fullName>
    </submittedName>
</protein>
<accession>A0A077PR74</accession>
<comment type="caution">
    <text evidence="1">The sequence shown here is derived from an EMBL/GenBank/DDBJ whole genome shotgun (WGS) entry which is preliminary data.</text>
</comment>
<dbReference type="HOGENOM" id="CLU_2653663_0_0_6"/>
<dbReference type="AlphaFoldDB" id="A0A077PR74"/>
<dbReference type="EMBL" id="CBSZ010000094">
    <property type="protein sequence ID" value="CDH23538.1"/>
    <property type="molecule type" value="Genomic_DNA"/>
</dbReference>
<gene>
    <name evidence="1" type="ORF">XBKB1_1830004</name>
</gene>
<name>A0A077PR74_XENBV</name>
<proteinExistence type="predicted"/>
<reference evidence="1" key="1">
    <citation type="submission" date="2013-07" db="EMBL/GenBank/DDBJ databases">
        <title>Sub-species coevolution in mutualistic symbiosis.</title>
        <authorList>
            <person name="Murfin K."/>
            <person name="Klassen J."/>
            <person name="Lee M."/>
            <person name="Forst S."/>
            <person name="Stock P."/>
            <person name="Goodrich-Blair H."/>
        </authorList>
    </citation>
    <scope>NUCLEOTIDE SEQUENCE [LARGE SCALE GENOMIC DNA]</scope>
    <source>
        <strain evidence="1">Kraussei Becker Underwood</strain>
    </source>
</reference>